<dbReference type="OrthoDB" id="346907at2759"/>
<dbReference type="Gene3D" id="1.10.510.10">
    <property type="entry name" value="Transferase(Phosphotransferase) domain 1"/>
    <property type="match status" value="1"/>
</dbReference>
<keyword evidence="3" id="KW-1185">Reference proteome</keyword>
<dbReference type="STRING" id="231916.A0A409VK54"/>
<dbReference type="EMBL" id="NHYE01005625">
    <property type="protein sequence ID" value="PPQ66652.1"/>
    <property type="molecule type" value="Genomic_DNA"/>
</dbReference>
<dbReference type="AlphaFoldDB" id="A0A409VK54"/>
<reference evidence="2 3" key="1">
    <citation type="journal article" date="2018" name="Evol. Lett.">
        <title>Horizontal gene cluster transfer increased hallucinogenic mushroom diversity.</title>
        <authorList>
            <person name="Reynolds H.T."/>
            <person name="Vijayakumar V."/>
            <person name="Gluck-Thaler E."/>
            <person name="Korotkin H.B."/>
            <person name="Matheny P.B."/>
            <person name="Slot J.C."/>
        </authorList>
    </citation>
    <scope>NUCLEOTIDE SEQUENCE [LARGE SCALE GENOMIC DNA]</scope>
    <source>
        <strain evidence="2 3">SRW20</strain>
    </source>
</reference>
<evidence type="ECO:0000259" key="1">
    <source>
        <dbReference type="PROSITE" id="PS50011"/>
    </source>
</evidence>
<dbReference type="InterPro" id="IPR011009">
    <property type="entry name" value="Kinase-like_dom_sf"/>
</dbReference>
<dbReference type="PROSITE" id="PS00108">
    <property type="entry name" value="PROTEIN_KINASE_ST"/>
    <property type="match status" value="1"/>
</dbReference>
<dbReference type="SUPFAM" id="SSF56112">
    <property type="entry name" value="Protein kinase-like (PK-like)"/>
    <property type="match status" value="1"/>
</dbReference>
<feature type="domain" description="Protein kinase" evidence="1">
    <location>
        <begin position="150"/>
        <end position="428"/>
    </location>
</feature>
<comment type="caution">
    <text evidence="2">The sequence shown here is derived from an EMBL/GenBank/DDBJ whole genome shotgun (WGS) entry which is preliminary data.</text>
</comment>
<gene>
    <name evidence="2" type="ORF">CVT26_009406</name>
</gene>
<dbReference type="InterPro" id="IPR008271">
    <property type="entry name" value="Ser/Thr_kinase_AS"/>
</dbReference>
<dbReference type="PANTHER" id="PTHR44329">
    <property type="entry name" value="SERINE/THREONINE-PROTEIN KINASE TNNI3K-RELATED"/>
    <property type="match status" value="1"/>
</dbReference>
<dbReference type="Pfam" id="PF07714">
    <property type="entry name" value="PK_Tyr_Ser-Thr"/>
    <property type="match status" value="1"/>
</dbReference>
<dbReference type="SMART" id="SM00220">
    <property type="entry name" value="S_TKc"/>
    <property type="match status" value="1"/>
</dbReference>
<dbReference type="InterPro" id="IPR001245">
    <property type="entry name" value="Ser-Thr/Tyr_kinase_cat_dom"/>
</dbReference>
<dbReference type="InterPro" id="IPR000719">
    <property type="entry name" value="Prot_kinase_dom"/>
</dbReference>
<proteinExistence type="predicted"/>
<sequence>MSNVQLISPNRTTVIHSTWDVLSFLNQVKHHLGSEKHTFGLFLTDLAKWLDTNNSRFSRDGTAYLLNMASLLRCSSRLVDGLNSVLALIGDQRVVCSTNLSEVKYIVLHCSSNARVFSTTGPEAPAHSCLRELAARSILPPSIFVNNVSRGDGHAIQGGAFADIYKGEMMGKPVCLRVLRMFDTPEENRQSLYKASAPYCGLCDFCSEVLVWRQLRHPNILPFIGADLDLFSPRFCFVSPWMCNGDIMSFLKQHPEHDRFCSIREIVDGIDYLHGLDPPVTHKDIKGTNVLVKDDLVCCLADFGLSSIVESQDLCHSPAFQGSVCWMAPELLDPSLCPRQNPRAGDIYALACTIYEIYTGKAPFINTKKTSPAIILAVIMGERPALPPPGSWTAEEDFLWWLVGLCWQGTPEARPEIHLIKKELRDMRKDTEKVEHIAPSDMQAPVNAADPLSTIQTWLKQETEEMDCLYGWHQGGCPGKHQQPFQTSEEVARVFNKSPRSGIGKVSSIDRDVTASKFSGTLLQRQSLPGQRRQNNIKYGARPQDRRHTNLIGMQAFTHAHVASPLS</sequence>
<dbReference type="PROSITE" id="PS50011">
    <property type="entry name" value="PROTEIN_KINASE_DOM"/>
    <property type="match status" value="1"/>
</dbReference>
<dbReference type="Proteomes" id="UP000284706">
    <property type="component" value="Unassembled WGS sequence"/>
</dbReference>
<protein>
    <recommendedName>
        <fullName evidence="1">Protein kinase domain-containing protein</fullName>
    </recommendedName>
</protein>
<dbReference type="GO" id="GO:0004674">
    <property type="term" value="F:protein serine/threonine kinase activity"/>
    <property type="evidence" value="ECO:0007669"/>
    <property type="project" value="TreeGrafter"/>
</dbReference>
<name>A0A409VK54_9AGAR</name>
<organism evidence="2 3">
    <name type="scientific">Gymnopilus dilepis</name>
    <dbReference type="NCBI Taxonomy" id="231916"/>
    <lineage>
        <taxon>Eukaryota</taxon>
        <taxon>Fungi</taxon>
        <taxon>Dikarya</taxon>
        <taxon>Basidiomycota</taxon>
        <taxon>Agaricomycotina</taxon>
        <taxon>Agaricomycetes</taxon>
        <taxon>Agaricomycetidae</taxon>
        <taxon>Agaricales</taxon>
        <taxon>Agaricineae</taxon>
        <taxon>Hymenogastraceae</taxon>
        <taxon>Gymnopilus</taxon>
    </lineage>
</organism>
<evidence type="ECO:0000313" key="3">
    <source>
        <dbReference type="Proteomes" id="UP000284706"/>
    </source>
</evidence>
<dbReference type="InParanoid" id="A0A409VK54"/>
<accession>A0A409VK54</accession>
<evidence type="ECO:0000313" key="2">
    <source>
        <dbReference type="EMBL" id="PPQ66652.1"/>
    </source>
</evidence>
<dbReference type="InterPro" id="IPR051681">
    <property type="entry name" value="Ser/Thr_Kinases-Pseudokinases"/>
</dbReference>
<dbReference type="GO" id="GO:0005524">
    <property type="term" value="F:ATP binding"/>
    <property type="evidence" value="ECO:0007669"/>
    <property type="project" value="InterPro"/>
</dbReference>